<dbReference type="STRING" id="1294263.JCM21531_469"/>
<evidence type="ECO:0000313" key="9">
    <source>
        <dbReference type="Proteomes" id="UP000019109"/>
    </source>
</evidence>
<dbReference type="GO" id="GO:0005886">
    <property type="term" value="C:plasma membrane"/>
    <property type="evidence" value="ECO:0007669"/>
    <property type="project" value="UniProtKB-SubCell"/>
</dbReference>
<gene>
    <name evidence="8" type="ORF">JCM21531_469</name>
</gene>
<dbReference type="EMBL" id="BAVR01000004">
    <property type="protein sequence ID" value="GAE87121.1"/>
    <property type="molecule type" value="Genomic_DNA"/>
</dbReference>
<dbReference type="PANTHER" id="PTHR21248">
    <property type="entry name" value="CARDIOLIPIN SYNTHASE"/>
    <property type="match status" value="1"/>
</dbReference>
<accession>W4V1M3</accession>
<proteinExistence type="predicted"/>
<comment type="caution">
    <text evidence="8">The sequence shown here is derived from an EMBL/GenBank/DDBJ whole genome shotgun (WGS) entry which is preliminary data.</text>
</comment>
<organism evidence="8 9">
    <name type="scientific">Acetivibrio straminisolvens JCM 21531</name>
    <dbReference type="NCBI Taxonomy" id="1294263"/>
    <lineage>
        <taxon>Bacteria</taxon>
        <taxon>Bacillati</taxon>
        <taxon>Bacillota</taxon>
        <taxon>Clostridia</taxon>
        <taxon>Eubacteriales</taxon>
        <taxon>Oscillospiraceae</taxon>
        <taxon>Acetivibrio</taxon>
    </lineage>
</organism>
<dbReference type="InterPro" id="IPR027379">
    <property type="entry name" value="CLS_N"/>
</dbReference>
<keyword evidence="5 6" id="KW-0472">Membrane</keyword>
<keyword evidence="3 6" id="KW-0812">Transmembrane</keyword>
<keyword evidence="9" id="KW-1185">Reference proteome</keyword>
<name>W4V1M3_9FIRM</name>
<dbReference type="SUPFAM" id="SSF56024">
    <property type="entry name" value="Phospholipase D/nuclease"/>
    <property type="match status" value="1"/>
</dbReference>
<keyword evidence="4 6" id="KW-1133">Transmembrane helix</keyword>
<protein>
    <submittedName>
        <fullName evidence="8">Cardiolipin synthetase</fullName>
    </submittedName>
</protein>
<evidence type="ECO:0000313" key="8">
    <source>
        <dbReference type="EMBL" id="GAE87121.1"/>
    </source>
</evidence>
<dbReference type="Proteomes" id="UP000019109">
    <property type="component" value="Unassembled WGS sequence"/>
</dbReference>
<keyword evidence="2" id="KW-1003">Cell membrane</keyword>
<evidence type="ECO:0000259" key="7">
    <source>
        <dbReference type="Pfam" id="PF13396"/>
    </source>
</evidence>
<dbReference type="Gene3D" id="3.30.870.10">
    <property type="entry name" value="Endonuclease Chain A"/>
    <property type="match status" value="1"/>
</dbReference>
<evidence type="ECO:0000256" key="1">
    <source>
        <dbReference type="ARBA" id="ARBA00004651"/>
    </source>
</evidence>
<sequence>MSVVAVFWIVNGKSNPSYKIAWIIPILLFPIFGGLFYIFFFGGKKLSRYEKEKLRSIGFKVKNALVPDPMVLSEIMLHDDGAAVQSRYIQNIAYYPPHKNSTAEYLSIGEKKFEKLKEELKKAEHFIFMEYFIIEEGIMWNSILDILAEKAKKGVDVRIIYDDMAVSCFCREITTKSLRAWASSVVYLIPYPRYCLPG</sequence>
<evidence type="ECO:0000256" key="3">
    <source>
        <dbReference type="ARBA" id="ARBA00022692"/>
    </source>
</evidence>
<dbReference type="AlphaFoldDB" id="W4V1M3"/>
<evidence type="ECO:0000256" key="5">
    <source>
        <dbReference type="ARBA" id="ARBA00023136"/>
    </source>
</evidence>
<reference evidence="8" key="1">
    <citation type="journal article" date="2014" name="Genome Announc.">
        <title>Draft Genome Sequence of Clostridium straminisolvens Strain JCM 21531T, Isolated from a Cellulose-Degrading Bacterial Community.</title>
        <authorList>
            <person name="Yuki M."/>
            <person name="Oshima K."/>
            <person name="Suda W."/>
            <person name="Sakamoto M."/>
            <person name="Kitamura K."/>
            <person name="Iida T."/>
            <person name="Hattori M."/>
            <person name="Ohkuma M."/>
        </authorList>
    </citation>
    <scope>NUCLEOTIDE SEQUENCE [LARGE SCALE GENOMIC DNA]</scope>
    <source>
        <strain evidence="8">JCM 21531</strain>
    </source>
</reference>
<evidence type="ECO:0000256" key="2">
    <source>
        <dbReference type="ARBA" id="ARBA00022475"/>
    </source>
</evidence>
<dbReference type="Pfam" id="PF13396">
    <property type="entry name" value="PLDc_N"/>
    <property type="match status" value="1"/>
</dbReference>
<evidence type="ECO:0000256" key="6">
    <source>
        <dbReference type="SAM" id="Phobius"/>
    </source>
</evidence>
<feature type="transmembrane region" description="Helical" evidence="6">
    <location>
        <begin position="20"/>
        <end position="41"/>
    </location>
</feature>
<evidence type="ECO:0000256" key="4">
    <source>
        <dbReference type="ARBA" id="ARBA00022989"/>
    </source>
</evidence>
<dbReference type="PANTHER" id="PTHR21248:SF22">
    <property type="entry name" value="PHOSPHOLIPASE D"/>
    <property type="match status" value="1"/>
</dbReference>
<feature type="domain" description="Cardiolipin synthase N-terminal" evidence="7">
    <location>
        <begin position="2"/>
        <end position="40"/>
    </location>
</feature>
<comment type="subcellular location">
    <subcellularLocation>
        <location evidence="1">Cell membrane</location>
        <topology evidence="1">Multi-pass membrane protein</topology>
    </subcellularLocation>
</comment>